<dbReference type="EMBL" id="JAYRBN010000050">
    <property type="protein sequence ID" value="KAL2744496.1"/>
    <property type="molecule type" value="Genomic_DNA"/>
</dbReference>
<protein>
    <submittedName>
        <fullName evidence="1">Uncharacterized protein</fullName>
    </submittedName>
</protein>
<organism evidence="1 2">
    <name type="scientific">Vespula maculifrons</name>
    <name type="common">Eastern yellow jacket</name>
    <name type="synonym">Wasp</name>
    <dbReference type="NCBI Taxonomy" id="7453"/>
    <lineage>
        <taxon>Eukaryota</taxon>
        <taxon>Metazoa</taxon>
        <taxon>Ecdysozoa</taxon>
        <taxon>Arthropoda</taxon>
        <taxon>Hexapoda</taxon>
        <taxon>Insecta</taxon>
        <taxon>Pterygota</taxon>
        <taxon>Neoptera</taxon>
        <taxon>Endopterygota</taxon>
        <taxon>Hymenoptera</taxon>
        <taxon>Apocrita</taxon>
        <taxon>Aculeata</taxon>
        <taxon>Vespoidea</taxon>
        <taxon>Vespidae</taxon>
        <taxon>Vespinae</taxon>
        <taxon>Vespula</taxon>
    </lineage>
</organism>
<name>A0ABD2CHK3_VESMC</name>
<sequence length="120" mass="14103">MTLSHKTKDVLEIREFYFECIKLGTTRHIQAESIIMYILLRDRWIIATRVTFRGKPLQCEHEVTKEEEGRSDSESRVNRNTLYYEVNGKVRNCRSHDGNFPKRKDTRDAGFNPASVHCRG</sequence>
<comment type="caution">
    <text evidence="1">The sequence shown here is derived from an EMBL/GenBank/DDBJ whole genome shotgun (WGS) entry which is preliminary data.</text>
</comment>
<evidence type="ECO:0000313" key="1">
    <source>
        <dbReference type="EMBL" id="KAL2744496.1"/>
    </source>
</evidence>
<reference evidence="1 2" key="1">
    <citation type="journal article" date="2024" name="Ann. Entomol. Soc. Am.">
        <title>Genomic analyses of the southern and eastern yellowjacket wasps (Hymenoptera: Vespidae) reveal evolutionary signatures of social life.</title>
        <authorList>
            <person name="Catto M.A."/>
            <person name="Caine P.B."/>
            <person name="Orr S.E."/>
            <person name="Hunt B.G."/>
            <person name="Goodisman M.A.D."/>
        </authorList>
    </citation>
    <scope>NUCLEOTIDE SEQUENCE [LARGE SCALE GENOMIC DNA]</scope>
    <source>
        <strain evidence="1">232</strain>
        <tissue evidence="1">Head and thorax</tissue>
    </source>
</reference>
<keyword evidence="2" id="KW-1185">Reference proteome</keyword>
<proteinExistence type="predicted"/>
<accession>A0ABD2CHK3</accession>
<dbReference type="Proteomes" id="UP001607303">
    <property type="component" value="Unassembled WGS sequence"/>
</dbReference>
<dbReference type="AlphaFoldDB" id="A0ABD2CHK3"/>
<gene>
    <name evidence="1" type="ORF">V1477_007038</name>
</gene>
<evidence type="ECO:0000313" key="2">
    <source>
        <dbReference type="Proteomes" id="UP001607303"/>
    </source>
</evidence>